<keyword evidence="4" id="KW-1185">Reference proteome</keyword>
<dbReference type="Pfam" id="PF05678">
    <property type="entry name" value="VQ"/>
    <property type="match status" value="1"/>
</dbReference>
<comment type="caution">
    <text evidence="3">The sequence shown here is derived from an EMBL/GenBank/DDBJ whole genome shotgun (WGS) entry which is preliminary data.</text>
</comment>
<protein>
    <submittedName>
        <fullName evidence="3">Sigma factor binding protein 1</fullName>
    </submittedName>
</protein>
<dbReference type="EMBL" id="JBANAX010000851">
    <property type="protein sequence ID" value="KAL1191513.1"/>
    <property type="molecule type" value="Genomic_DNA"/>
</dbReference>
<proteinExistence type="predicted"/>
<dbReference type="InterPro" id="IPR008889">
    <property type="entry name" value="VQ"/>
</dbReference>
<feature type="compositionally biased region" description="Low complexity" evidence="1">
    <location>
        <begin position="1"/>
        <end position="13"/>
    </location>
</feature>
<evidence type="ECO:0000313" key="3">
    <source>
        <dbReference type="EMBL" id="KAL1191513.1"/>
    </source>
</evidence>
<dbReference type="PANTHER" id="PTHR33624:SF2">
    <property type="entry name" value="SIGMA FACTOR BINDING PROTEIN 1, CHLOROPLASTIC"/>
    <property type="match status" value="1"/>
</dbReference>
<evidence type="ECO:0000313" key="4">
    <source>
        <dbReference type="Proteomes" id="UP001558713"/>
    </source>
</evidence>
<feature type="domain" description="VQ" evidence="2">
    <location>
        <begin position="43"/>
        <end position="68"/>
    </location>
</feature>
<sequence>MESSSSSTFLTTTNLDQRKPSPVTRKPTKQKKKTNKPIKVRYISNPMRVQTCASKFRELVQELTGQDAVDLQPEPIYSPSEDNNTSPPPFTPSTAENLAPHVLDEQDPFDGRASDCYEPLDGEEMFLPQMSAGFSGFFSNGFYNNVIEFGRIDSV</sequence>
<evidence type="ECO:0000259" key="2">
    <source>
        <dbReference type="Pfam" id="PF05678"/>
    </source>
</evidence>
<evidence type="ECO:0000256" key="1">
    <source>
        <dbReference type="SAM" id="MobiDB-lite"/>
    </source>
</evidence>
<feature type="region of interest" description="Disordered" evidence="1">
    <location>
        <begin position="1"/>
        <end position="40"/>
    </location>
</feature>
<gene>
    <name evidence="3" type="ORF">V5N11_002336</name>
</gene>
<feature type="region of interest" description="Disordered" evidence="1">
    <location>
        <begin position="65"/>
        <end position="114"/>
    </location>
</feature>
<feature type="compositionally biased region" description="Basic residues" evidence="1">
    <location>
        <begin position="26"/>
        <end position="39"/>
    </location>
</feature>
<organism evidence="3 4">
    <name type="scientific">Cardamine amara subsp. amara</name>
    <dbReference type="NCBI Taxonomy" id="228776"/>
    <lineage>
        <taxon>Eukaryota</taxon>
        <taxon>Viridiplantae</taxon>
        <taxon>Streptophyta</taxon>
        <taxon>Embryophyta</taxon>
        <taxon>Tracheophyta</taxon>
        <taxon>Spermatophyta</taxon>
        <taxon>Magnoliopsida</taxon>
        <taxon>eudicotyledons</taxon>
        <taxon>Gunneridae</taxon>
        <taxon>Pentapetalae</taxon>
        <taxon>rosids</taxon>
        <taxon>malvids</taxon>
        <taxon>Brassicales</taxon>
        <taxon>Brassicaceae</taxon>
        <taxon>Cardamineae</taxon>
        <taxon>Cardamine</taxon>
    </lineage>
</organism>
<dbReference type="Proteomes" id="UP001558713">
    <property type="component" value="Unassembled WGS sequence"/>
</dbReference>
<dbReference type="PANTHER" id="PTHR33624">
    <property type="entry name" value="SIGMA FACTOR BINDING PROTEIN 1, CHLOROPLASTIC"/>
    <property type="match status" value="1"/>
</dbReference>
<reference evidence="3 4" key="1">
    <citation type="submission" date="2024-04" db="EMBL/GenBank/DDBJ databases">
        <title>Genome assembly C_amara_ONT_v2.</title>
        <authorList>
            <person name="Yant L."/>
            <person name="Moore C."/>
            <person name="Slenker M."/>
        </authorList>
    </citation>
    <scope>NUCLEOTIDE SEQUENCE [LARGE SCALE GENOMIC DNA]</scope>
    <source>
        <tissue evidence="3">Leaf</tissue>
    </source>
</reference>
<accession>A0ABD0ZAJ5</accession>
<dbReference type="AlphaFoldDB" id="A0ABD0ZAJ5"/>
<name>A0ABD0ZAJ5_CARAN</name>
<dbReference type="InterPro" id="IPR039335">
    <property type="entry name" value="SIB1/2"/>
</dbReference>